<organism evidence="3 4">
    <name type="scientific">Inquilinus ginsengisoli</name>
    <dbReference type="NCBI Taxonomy" id="363840"/>
    <lineage>
        <taxon>Bacteria</taxon>
        <taxon>Pseudomonadati</taxon>
        <taxon>Pseudomonadota</taxon>
        <taxon>Alphaproteobacteria</taxon>
        <taxon>Rhodospirillales</taxon>
        <taxon>Rhodospirillaceae</taxon>
        <taxon>Inquilinus</taxon>
    </lineage>
</organism>
<dbReference type="InterPro" id="IPR001054">
    <property type="entry name" value="A/G_cyclase"/>
</dbReference>
<feature type="domain" description="Guanylate cyclase" evidence="2">
    <location>
        <begin position="262"/>
        <end position="394"/>
    </location>
</feature>
<comment type="caution">
    <text evidence="3">The sequence shown here is derived from an EMBL/GenBank/DDBJ whole genome shotgun (WGS) entry which is preliminary data.</text>
</comment>
<reference evidence="3 4" key="1">
    <citation type="submission" date="2023-07" db="EMBL/GenBank/DDBJ databases">
        <title>Sorghum-associated microbial communities from plants grown in Nebraska, USA.</title>
        <authorList>
            <person name="Schachtman D."/>
        </authorList>
    </citation>
    <scope>NUCLEOTIDE SEQUENCE [LARGE SCALE GENOMIC DNA]</scope>
    <source>
        <strain evidence="3 4">584</strain>
    </source>
</reference>
<proteinExistence type="predicted"/>
<dbReference type="CDD" id="cd07302">
    <property type="entry name" value="CHD"/>
    <property type="match status" value="1"/>
</dbReference>
<keyword evidence="1" id="KW-1133">Transmembrane helix</keyword>
<sequence>MAVPAQAALGGIKGAIEREERAGLSYVFYGRVLVLALLAIYTVLSVPATRSVVYLGVMAVFLVLGLIPYLLQRRRRIGVMGVGAFLVADALLLTVLMVAPNPLFGADLPVQFTQRLPNFLFLLLFLCGVALSYSPKLVLLVGAGLAGAWSLGFLWLATRSDTILFRASDVVDMSVRTDVERATRSLDPHAVNVTLWMIQTVILVLVTLVLALSVWRSRRLVGRVARTEAAKMALSRYFSPNLVSRLASSATPIGEIQRQPAVILFVDIVGFSGQAEGLAPERVVALLRSFHRRMAEQVFAHDGTIDKYIGDCVMATFGTPQSGPRDASNALRCARAMCADLVRWNAKRAARGAQPMAVGIGLHYGPVVMGNIGDERRLEFGVVGDTVNVASRLERLSRRLETQVVASDAAVIQAGREGCPREVLGAFDPAGRTEIRGRQESLAIWTLAPAGAARQDQVAVAE</sequence>
<keyword evidence="3" id="KW-0456">Lyase</keyword>
<keyword evidence="1" id="KW-0812">Transmembrane</keyword>
<accession>A0ABU1JQ37</accession>
<feature type="transmembrane region" description="Helical" evidence="1">
    <location>
        <begin position="78"/>
        <end position="100"/>
    </location>
</feature>
<feature type="transmembrane region" description="Helical" evidence="1">
    <location>
        <begin position="26"/>
        <end position="46"/>
    </location>
</feature>
<evidence type="ECO:0000256" key="1">
    <source>
        <dbReference type="SAM" id="Phobius"/>
    </source>
</evidence>
<dbReference type="PROSITE" id="PS50125">
    <property type="entry name" value="GUANYLATE_CYCLASE_2"/>
    <property type="match status" value="1"/>
</dbReference>
<dbReference type="Gene3D" id="3.30.70.1230">
    <property type="entry name" value="Nucleotide cyclase"/>
    <property type="match status" value="1"/>
</dbReference>
<feature type="transmembrane region" description="Helical" evidence="1">
    <location>
        <begin position="193"/>
        <end position="215"/>
    </location>
</feature>
<feature type="transmembrane region" description="Helical" evidence="1">
    <location>
        <begin position="138"/>
        <end position="157"/>
    </location>
</feature>
<dbReference type="PANTHER" id="PTHR43081">
    <property type="entry name" value="ADENYLATE CYCLASE, TERMINAL-DIFFERENTIATION SPECIFIC-RELATED"/>
    <property type="match status" value="1"/>
</dbReference>
<dbReference type="PANTHER" id="PTHR43081:SF1">
    <property type="entry name" value="ADENYLATE CYCLASE, TERMINAL-DIFFERENTIATION SPECIFIC"/>
    <property type="match status" value="1"/>
</dbReference>
<dbReference type="SUPFAM" id="SSF55073">
    <property type="entry name" value="Nucleotide cyclase"/>
    <property type="match status" value="1"/>
</dbReference>
<dbReference type="SMART" id="SM00044">
    <property type="entry name" value="CYCc"/>
    <property type="match status" value="1"/>
</dbReference>
<gene>
    <name evidence="3" type="ORF">E9232_002953</name>
</gene>
<name>A0ABU1JQ37_9PROT</name>
<evidence type="ECO:0000259" key="2">
    <source>
        <dbReference type="PROSITE" id="PS50125"/>
    </source>
</evidence>
<dbReference type="EC" id="4.6.1.1" evidence="3"/>
<protein>
    <submittedName>
        <fullName evidence="3">Adenylate cyclase</fullName>
        <ecNumber evidence="3">4.6.1.1</ecNumber>
    </submittedName>
</protein>
<dbReference type="InterPro" id="IPR050697">
    <property type="entry name" value="Adenylyl/Guanylyl_Cyclase_3/4"/>
</dbReference>
<feature type="transmembrane region" description="Helical" evidence="1">
    <location>
        <begin position="52"/>
        <end position="71"/>
    </location>
</feature>
<evidence type="ECO:0000313" key="3">
    <source>
        <dbReference type="EMBL" id="MDR6290427.1"/>
    </source>
</evidence>
<keyword evidence="1" id="KW-0472">Membrane</keyword>
<keyword evidence="4" id="KW-1185">Reference proteome</keyword>
<dbReference type="Pfam" id="PF00211">
    <property type="entry name" value="Guanylate_cyc"/>
    <property type="match status" value="1"/>
</dbReference>
<dbReference type="GO" id="GO:0004016">
    <property type="term" value="F:adenylate cyclase activity"/>
    <property type="evidence" value="ECO:0007669"/>
    <property type="project" value="UniProtKB-EC"/>
</dbReference>
<evidence type="ECO:0000313" key="4">
    <source>
        <dbReference type="Proteomes" id="UP001262410"/>
    </source>
</evidence>
<dbReference type="InterPro" id="IPR029787">
    <property type="entry name" value="Nucleotide_cyclase"/>
</dbReference>
<dbReference type="Proteomes" id="UP001262410">
    <property type="component" value="Unassembled WGS sequence"/>
</dbReference>
<dbReference type="EMBL" id="JAVDPW010000005">
    <property type="protein sequence ID" value="MDR6290427.1"/>
    <property type="molecule type" value="Genomic_DNA"/>
</dbReference>
<feature type="transmembrane region" description="Helical" evidence="1">
    <location>
        <begin position="112"/>
        <end position="131"/>
    </location>
</feature>
<dbReference type="RefSeq" id="WP_309794895.1">
    <property type="nucleotide sequence ID" value="NZ_JAVDPW010000005.1"/>
</dbReference>